<dbReference type="OrthoDB" id="9985428at2759"/>
<dbReference type="STRING" id="47428.A0A284R8M3"/>
<dbReference type="InterPro" id="IPR019261">
    <property type="entry name" value="PARG_cat_microbial"/>
</dbReference>
<dbReference type="AlphaFoldDB" id="A0A284R8M3"/>
<gene>
    <name evidence="2" type="ORF">ARMOST_08430</name>
</gene>
<dbReference type="NCBIfam" id="TIGR02452">
    <property type="entry name" value="TIGR02452 family protein"/>
    <property type="match status" value="1"/>
</dbReference>
<dbReference type="InterPro" id="IPR043472">
    <property type="entry name" value="Macro_dom-like"/>
</dbReference>
<evidence type="ECO:0000259" key="1">
    <source>
        <dbReference type="Pfam" id="PF10021"/>
    </source>
</evidence>
<proteinExistence type="predicted"/>
<feature type="domain" description="Microbial-type PARG catalytic" evidence="1">
    <location>
        <begin position="12"/>
        <end position="156"/>
    </location>
</feature>
<evidence type="ECO:0000313" key="2">
    <source>
        <dbReference type="EMBL" id="SJL05058.1"/>
    </source>
</evidence>
<dbReference type="InterPro" id="IPR012664">
    <property type="entry name" value="CHP02452"/>
</dbReference>
<dbReference type="Pfam" id="PF10021">
    <property type="entry name" value="PARG_cat_microb"/>
    <property type="match status" value="1"/>
</dbReference>
<dbReference type="Proteomes" id="UP000219338">
    <property type="component" value="Unassembled WGS sequence"/>
</dbReference>
<protein>
    <recommendedName>
        <fullName evidence="1">Microbial-type PARG catalytic domain-containing protein</fullName>
    </recommendedName>
</protein>
<accession>A0A284R8M3</accession>
<dbReference type="EMBL" id="FUEG01000005">
    <property type="protein sequence ID" value="SJL05058.1"/>
    <property type="molecule type" value="Genomic_DNA"/>
</dbReference>
<dbReference type="PANTHER" id="PTHR35596">
    <property type="entry name" value="DUF2263 DOMAIN-CONTAINING PROTEIN"/>
    <property type="match status" value="1"/>
</dbReference>
<dbReference type="PANTHER" id="PTHR35596:SF1">
    <property type="entry name" value="MICROBIAL-TYPE PARG CATALYTIC DOMAIN-CONTAINING PROTEIN"/>
    <property type="match status" value="1"/>
</dbReference>
<name>A0A284R8M3_ARMOS</name>
<reference evidence="3" key="1">
    <citation type="journal article" date="2017" name="Nat. Ecol. Evol.">
        <title>Genome expansion and lineage-specific genetic innovations in the forest pathogenic fungi Armillaria.</title>
        <authorList>
            <person name="Sipos G."/>
            <person name="Prasanna A.N."/>
            <person name="Walter M.C."/>
            <person name="O'Connor E."/>
            <person name="Balint B."/>
            <person name="Krizsan K."/>
            <person name="Kiss B."/>
            <person name="Hess J."/>
            <person name="Varga T."/>
            <person name="Slot J."/>
            <person name="Riley R."/>
            <person name="Boka B."/>
            <person name="Rigling D."/>
            <person name="Barry K."/>
            <person name="Lee J."/>
            <person name="Mihaltcheva S."/>
            <person name="LaButti K."/>
            <person name="Lipzen A."/>
            <person name="Waldron R."/>
            <person name="Moloney N.M."/>
            <person name="Sperisen C."/>
            <person name="Kredics L."/>
            <person name="Vagvoelgyi C."/>
            <person name="Patrignani A."/>
            <person name="Fitzpatrick D."/>
            <person name="Nagy I."/>
            <person name="Doyle S."/>
            <person name="Anderson J.B."/>
            <person name="Grigoriev I.V."/>
            <person name="Gueldener U."/>
            <person name="Muensterkoetter M."/>
            <person name="Nagy L.G."/>
        </authorList>
    </citation>
    <scope>NUCLEOTIDE SEQUENCE [LARGE SCALE GENOMIC DNA]</scope>
    <source>
        <strain evidence="3">C18/9</strain>
    </source>
</reference>
<evidence type="ECO:0000313" key="3">
    <source>
        <dbReference type="Proteomes" id="UP000219338"/>
    </source>
</evidence>
<dbReference type="Gene3D" id="3.40.220.10">
    <property type="entry name" value="Leucine Aminopeptidase, subunit E, domain 1"/>
    <property type="match status" value="1"/>
</dbReference>
<organism evidence="2 3">
    <name type="scientific">Armillaria ostoyae</name>
    <name type="common">Armillaria root rot fungus</name>
    <dbReference type="NCBI Taxonomy" id="47428"/>
    <lineage>
        <taxon>Eukaryota</taxon>
        <taxon>Fungi</taxon>
        <taxon>Dikarya</taxon>
        <taxon>Basidiomycota</taxon>
        <taxon>Agaricomycotina</taxon>
        <taxon>Agaricomycetes</taxon>
        <taxon>Agaricomycetidae</taxon>
        <taxon>Agaricales</taxon>
        <taxon>Marasmiineae</taxon>
        <taxon>Physalacriaceae</taxon>
        <taxon>Armillaria</taxon>
    </lineage>
</organism>
<dbReference type="OMA" id="MRERMGH"/>
<dbReference type="PIRSF" id="PIRSF014899">
    <property type="entry name" value="UCP014899"/>
    <property type="match status" value="1"/>
</dbReference>
<keyword evidence="3" id="KW-1185">Reference proteome</keyword>
<sequence length="278" mass="31165">MTCDKNTNATIANETLHCIDFGGHTVDAKYMRSKLRDATDGAQYYPKSSFSDWQTGSVKVLLRQWSTLEAVEKLHLDPEVSTTKRIGVLNFANPTSPGGEFRLGGEGQEESIARSSTLYPTLTTKHTKEYYEQHSSSDGFATHAMIYSPSVIVFRKDNGDWIKPLEVDVVTCSPVDATKARKAWNASMRTLRDDIKKTMRERMGHILYLFEKKRIRYLILGSFGADVGNDVGMVADIWADLIIRENARFGHSFDQVVFAVPDKGEFAKFQSASKGFKG</sequence>